<gene>
    <name evidence="1" type="ORF">T05_15345</name>
</gene>
<organism evidence="1 2">
    <name type="scientific">Trichinella murrelli</name>
    <dbReference type="NCBI Taxonomy" id="144512"/>
    <lineage>
        <taxon>Eukaryota</taxon>
        <taxon>Metazoa</taxon>
        <taxon>Ecdysozoa</taxon>
        <taxon>Nematoda</taxon>
        <taxon>Enoplea</taxon>
        <taxon>Dorylaimia</taxon>
        <taxon>Trichinellida</taxon>
        <taxon>Trichinellidae</taxon>
        <taxon>Trichinella</taxon>
    </lineage>
</organism>
<proteinExistence type="predicted"/>
<name>A0A0V0TLK3_9BILA</name>
<reference evidence="1 2" key="1">
    <citation type="submission" date="2015-01" db="EMBL/GenBank/DDBJ databases">
        <title>Evolution of Trichinella species and genotypes.</title>
        <authorList>
            <person name="Korhonen P.K."/>
            <person name="Edoardo P."/>
            <person name="Giuseppe L.R."/>
            <person name="Gasser R.B."/>
        </authorList>
    </citation>
    <scope>NUCLEOTIDE SEQUENCE [LARGE SCALE GENOMIC DNA]</scope>
    <source>
        <strain evidence="1">ISS417</strain>
    </source>
</reference>
<accession>A0A0V0TLK3</accession>
<sequence>MPIDHDCRYQLATVFSHARALQHLLAKSVKIFQFIMAHMDCSRVTELCVEILPSLCLHPLNISTSETNQFI</sequence>
<protein>
    <submittedName>
        <fullName evidence="1">Uncharacterized protein</fullName>
    </submittedName>
</protein>
<evidence type="ECO:0000313" key="2">
    <source>
        <dbReference type="Proteomes" id="UP000055048"/>
    </source>
</evidence>
<comment type="caution">
    <text evidence="1">The sequence shown here is derived from an EMBL/GenBank/DDBJ whole genome shotgun (WGS) entry which is preliminary data.</text>
</comment>
<dbReference type="EMBL" id="JYDJ01000218">
    <property type="protein sequence ID" value="KRX39874.1"/>
    <property type="molecule type" value="Genomic_DNA"/>
</dbReference>
<keyword evidence="2" id="KW-1185">Reference proteome</keyword>
<evidence type="ECO:0000313" key="1">
    <source>
        <dbReference type="EMBL" id="KRX39874.1"/>
    </source>
</evidence>
<dbReference type="Proteomes" id="UP000055048">
    <property type="component" value="Unassembled WGS sequence"/>
</dbReference>
<dbReference type="AlphaFoldDB" id="A0A0V0TLK3"/>